<evidence type="ECO:0000259" key="5">
    <source>
        <dbReference type="PROSITE" id="PS50048"/>
    </source>
</evidence>
<dbReference type="STRING" id="1392250.A0A2I2GGP9"/>
<dbReference type="SMART" id="SM00066">
    <property type="entry name" value="GAL4"/>
    <property type="match status" value="1"/>
</dbReference>
<dbReference type="Gene3D" id="4.10.240.10">
    <property type="entry name" value="Zn(2)-C6 fungal-type DNA-binding domain"/>
    <property type="match status" value="1"/>
</dbReference>
<keyword evidence="1" id="KW-0805">Transcription regulation</keyword>
<sequence length="501" mass="56414">MKVKQKSVCQTCRTRKLGCDGKRPGCSQCVLSGRFCDGYSTNWTFVSQDDGLPKAKEQHSKWVQQYSKSHLHSPDDVMEHSQYANDSVSLLPSLRPDNNDFMGLIIQNYIPGDQLMITDGITDDKGSRICGSWIEVLPVLENQSARDPVLPTAIKALAGSIGSQKQEANQSILSCSQPYQVAIRALRKSFARPDHTFRTDLIAAAMCLTLVELMLPESLPALTAHVKGVGLLLLTYGPEACKSGALHKLFVGFRPLLVLEAFRHRQPVFLASPEWFEIPFFILSPSLMQRLLSKAVIIPSLFRKCDEILDTPCASDISEIRGICRSFIDIVRQLEDWETSTRVEIGRPYFWNQDKTFSSRSPPTFEESFLWYDNVTMANVFTHLWAFHIVCLSEIERLMLLFPETLLGETSLLSLKDVGDITSRTLTLSKQICLSMEYLMQDEMKLFGPASTFFPLQVANEKLRAYGPANQEYVDYIEQLVGRLVRKGLRSAPILVPTGRT</sequence>
<comment type="caution">
    <text evidence="6">The sequence shown here is derived from an EMBL/GenBank/DDBJ whole genome shotgun (WGS) entry which is preliminary data.</text>
</comment>
<dbReference type="RefSeq" id="XP_024707309.1">
    <property type="nucleotide sequence ID" value="XM_024843908.1"/>
</dbReference>
<feature type="domain" description="Zn(2)-C6 fungal-type" evidence="5">
    <location>
        <begin position="8"/>
        <end position="36"/>
    </location>
</feature>
<dbReference type="InterPro" id="IPR001138">
    <property type="entry name" value="Zn2Cys6_DnaBD"/>
</dbReference>
<evidence type="ECO:0000256" key="3">
    <source>
        <dbReference type="ARBA" id="ARBA00023163"/>
    </source>
</evidence>
<dbReference type="AlphaFoldDB" id="A0A2I2GGP9"/>
<reference evidence="6 7" key="1">
    <citation type="submission" date="2016-12" db="EMBL/GenBank/DDBJ databases">
        <title>The genomes of Aspergillus section Nigri reveals drivers in fungal speciation.</title>
        <authorList>
            <consortium name="DOE Joint Genome Institute"/>
            <person name="Vesth T.C."/>
            <person name="Nybo J."/>
            <person name="Theobald S."/>
            <person name="Brandl J."/>
            <person name="Frisvad J.C."/>
            <person name="Nielsen K.F."/>
            <person name="Lyhne E.K."/>
            <person name="Kogle M.E."/>
            <person name="Kuo A."/>
            <person name="Riley R."/>
            <person name="Clum A."/>
            <person name="Nolan M."/>
            <person name="Lipzen A."/>
            <person name="Salamov A."/>
            <person name="Henrissat B."/>
            <person name="Wiebenga A."/>
            <person name="De Vries R.P."/>
            <person name="Grigoriev I.V."/>
            <person name="Mortensen U.H."/>
            <person name="Andersen M.R."/>
            <person name="Baker S.E."/>
        </authorList>
    </citation>
    <scope>NUCLEOTIDE SEQUENCE [LARGE SCALE GENOMIC DNA]</scope>
    <source>
        <strain evidence="6 7">IBT 23096</strain>
    </source>
</reference>
<dbReference type="GO" id="GO:0000981">
    <property type="term" value="F:DNA-binding transcription factor activity, RNA polymerase II-specific"/>
    <property type="evidence" value="ECO:0007669"/>
    <property type="project" value="InterPro"/>
</dbReference>
<evidence type="ECO:0000313" key="7">
    <source>
        <dbReference type="Proteomes" id="UP000234275"/>
    </source>
</evidence>
<dbReference type="VEuPathDB" id="FungiDB:P170DRAFT_352165"/>
<dbReference type="GO" id="GO:0008270">
    <property type="term" value="F:zinc ion binding"/>
    <property type="evidence" value="ECO:0007669"/>
    <property type="project" value="InterPro"/>
</dbReference>
<dbReference type="PROSITE" id="PS00463">
    <property type="entry name" value="ZN2_CY6_FUNGAL_1"/>
    <property type="match status" value="1"/>
</dbReference>
<evidence type="ECO:0000256" key="2">
    <source>
        <dbReference type="ARBA" id="ARBA00023125"/>
    </source>
</evidence>
<accession>A0A2I2GGP9</accession>
<dbReference type="GO" id="GO:0003677">
    <property type="term" value="F:DNA binding"/>
    <property type="evidence" value="ECO:0007669"/>
    <property type="project" value="UniProtKB-KW"/>
</dbReference>
<organism evidence="6 7">
    <name type="scientific">Aspergillus steynii IBT 23096</name>
    <dbReference type="NCBI Taxonomy" id="1392250"/>
    <lineage>
        <taxon>Eukaryota</taxon>
        <taxon>Fungi</taxon>
        <taxon>Dikarya</taxon>
        <taxon>Ascomycota</taxon>
        <taxon>Pezizomycotina</taxon>
        <taxon>Eurotiomycetes</taxon>
        <taxon>Eurotiomycetidae</taxon>
        <taxon>Eurotiales</taxon>
        <taxon>Aspergillaceae</taxon>
        <taxon>Aspergillus</taxon>
        <taxon>Aspergillus subgen. Circumdati</taxon>
    </lineage>
</organism>
<gene>
    <name evidence="6" type="ORF">P170DRAFT_352165</name>
</gene>
<keyword evidence="2" id="KW-0238">DNA-binding</keyword>
<dbReference type="GeneID" id="36551608"/>
<keyword evidence="7" id="KW-1185">Reference proteome</keyword>
<dbReference type="Proteomes" id="UP000234275">
    <property type="component" value="Unassembled WGS sequence"/>
</dbReference>
<name>A0A2I2GGP9_9EURO</name>
<dbReference type="EMBL" id="MSFO01000002">
    <property type="protein sequence ID" value="PLB52007.1"/>
    <property type="molecule type" value="Genomic_DNA"/>
</dbReference>
<dbReference type="OrthoDB" id="4491390at2759"/>
<proteinExistence type="predicted"/>
<dbReference type="PROSITE" id="PS50048">
    <property type="entry name" value="ZN2_CY6_FUNGAL_2"/>
    <property type="match status" value="1"/>
</dbReference>
<keyword evidence="4" id="KW-0539">Nucleus</keyword>
<dbReference type="PANTHER" id="PTHR38111">
    <property type="entry name" value="ZN(2)-C6 FUNGAL-TYPE DOMAIN-CONTAINING PROTEIN-RELATED"/>
    <property type="match status" value="1"/>
</dbReference>
<dbReference type="SUPFAM" id="SSF57701">
    <property type="entry name" value="Zn2/Cys6 DNA-binding domain"/>
    <property type="match status" value="1"/>
</dbReference>
<dbReference type="InterPro" id="IPR053178">
    <property type="entry name" value="Osmoadaptation_assoc"/>
</dbReference>
<dbReference type="Pfam" id="PF00172">
    <property type="entry name" value="Zn_clus"/>
    <property type="match status" value="1"/>
</dbReference>
<dbReference type="GO" id="GO:0009893">
    <property type="term" value="P:positive regulation of metabolic process"/>
    <property type="evidence" value="ECO:0007669"/>
    <property type="project" value="UniProtKB-ARBA"/>
</dbReference>
<dbReference type="PANTHER" id="PTHR38111:SF9">
    <property type="entry name" value="ZN(2)-C6 FUNGAL-TYPE DOMAIN-CONTAINING PROTEIN"/>
    <property type="match status" value="1"/>
</dbReference>
<protein>
    <recommendedName>
        <fullName evidence="5">Zn(2)-C6 fungal-type domain-containing protein</fullName>
    </recommendedName>
</protein>
<dbReference type="InterPro" id="IPR036864">
    <property type="entry name" value="Zn2-C6_fun-type_DNA-bd_sf"/>
</dbReference>
<evidence type="ECO:0000256" key="1">
    <source>
        <dbReference type="ARBA" id="ARBA00023015"/>
    </source>
</evidence>
<evidence type="ECO:0000256" key="4">
    <source>
        <dbReference type="ARBA" id="ARBA00023242"/>
    </source>
</evidence>
<dbReference type="CDD" id="cd00067">
    <property type="entry name" value="GAL4"/>
    <property type="match status" value="1"/>
</dbReference>
<evidence type="ECO:0000313" key="6">
    <source>
        <dbReference type="EMBL" id="PLB52007.1"/>
    </source>
</evidence>
<keyword evidence="3" id="KW-0804">Transcription</keyword>